<evidence type="ECO:0000259" key="2">
    <source>
        <dbReference type="Pfam" id="PF00266"/>
    </source>
</evidence>
<evidence type="ECO:0000313" key="4">
    <source>
        <dbReference type="Proteomes" id="UP001274321"/>
    </source>
</evidence>
<comment type="caution">
    <text evidence="3">The sequence shown here is derived from an EMBL/GenBank/DDBJ whole genome shotgun (WGS) entry which is preliminary data.</text>
</comment>
<reference evidence="3 4" key="1">
    <citation type="submission" date="2023-11" db="EMBL/GenBank/DDBJ databases">
        <authorList>
            <person name="Bao R."/>
        </authorList>
    </citation>
    <scope>NUCLEOTIDE SEQUENCE [LARGE SCALE GENOMIC DNA]</scope>
    <source>
        <strain evidence="3 4">PJ23</strain>
    </source>
</reference>
<organism evidence="3 4">
    <name type="scientific">Terrihabitans rhizophilus</name>
    <dbReference type="NCBI Taxonomy" id="3092662"/>
    <lineage>
        <taxon>Bacteria</taxon>
        <taxon>Pseudomonadati</taxon>
        <taxon>Pseudomonadota</taxon>
        <taxon>Alphaproteobacteria</taxon>
        <taxon>Hyphomicrobiales</taxon>
        <taxon>Terrihabitans</taxon>
    </lineage>
</organism>
<evidence type="ECO:0000256" key="1">
    <source>
        <dbReference type="ARBA" id="ARBA00022898"/>
    </source>
</evidence>
<dbReference type="RefSeq" id="WP_319842834.1">
    <property type="nucleotide sequence ID" value="NZ_JAXAFJ010000001.1"/>
</dbReference>
<keyword evidence="1" id="KW-0663">Pyridoxal phosphate</keyword>
<name>A0ABU4RIS6_9HYPH</name>
<feature type="domain" description="Aminotransferase class V" evidence="2">
    <location>
        <begin position="62"/>
        <end position="320"/>
    </location>
</feature>
<protein>
    <submittedName>
        <fullName evidence="3">Aminotransferase class V-fold PLP-dependent enzyme</fullName>
    </submittedName>
</protein>
<evidence type="ECO:0000313" key="3">
    <source>
        <dbReference type="EMBL" id="MDX6804717.1"/>
    </source>
</evidence>
<accession>A0ABU4RIS6</accession>
<sequence>MMTIDSGNDAFADFRAGFPALRSQTYLSICDKMILHDDVRASVDVFLDHLAMASAVRTDHEVRVASAREKFARLMNVAPETIAATRNVSDGTNSIAWAMPWKEGDNVVLTSDAEHPNNVYPWLRLRERGVQVRVVAADAEGAVDADAMISAMNSRTRVVAAASATFAPGHRTDLRKLGEAAERSDVLLLVDGVQTAGIFRHDLSAEPVGAFATSTSKGLLGLYGFGFLYVSPKWIDRLHPAYLSRSSVLQKTDDHSTMGGFDWEYQPDSRRFEVGSYNLAGAYAADASLDRLLALGGDAIEARVLRLASMFHEGVSALGLKPAVPGSGPRQSHILTLGELDAGGHGFSSDPVIEPLSAFLKQRRIAHTIRRGQMRFGLHAYNDETDIDAAVGALRDGLQSLRAQA</sequence>
<dbReference type="InterPro" id="IPR015422">
    <property type="entry name" value="PyrdxlP-dep_Trfase_small"/>
</dbReference>
<keyword evidence="3" id="KW-0032">Aminotransferase</keyword>
<dbReference type="Pfam" id="PF00266">
    <property type="entry name" value="Aminotran_5"/>
    <property type="match status" value="1"/>
</dbReference>
<dbReference type="Gene3D" id="3.40.640.10">
    <property type="entry name" value="Type I PLP-dependent aspartate aminotransferase-like (Major domain)"/>
    <property type="match status" value="1"/>
</dbReference>
<proteinExistence type="predicted"/>
<dbReference type="Gene3D" id="3.90.1150.10">
    <property type="entry name" value="Aspartate Aminotransferase, domain 1"/>
    <property type="match status" value="1"/>
</dbReference>
<dbReference type="InterPro" id="IPR000192">
    <property type="entry name" value="Aminotrans_V_dom"/>
</dbReference>
<dbReference type="GO" id="GO:0008483">
    <property type="term" value="F:transaminase activity"/>
    <property type="evidence" value="ECO:0007669"/>
    <property type="project" value="UniProtKB-KW"/>
</dbReference>
<keyword evidence="4" id="KW-1185">Reference proteome</keyword>
<gene>
    <name evidence="3" type="ORF">SCD90_01460</name>
</gene>
<dbReference type="EMBL" id="JAXAFJ010000001">
    <property type="protein sequence ID" value="MDX6804717.1"/>
    <property type="molecule type" value="Genomic_DNA"/>
</dbReference>
<dbReference type="PANTHER" id="PTHR43586">
    <property type="entry name" value="CYSTEINE DESULFURASE"/>
    <property type="match status" value="1"/>
</dbReference>
<dbReference type="InterPro" id="IPR015424">
    <property type="entry name" value="PyrdxlP-dep_Trfase"/>
</dbReference>
<dbReference type="Proteomes" id="UP001274321">
    <property type="component" value="Unassembled WGS sequence"/>
</dbReference>
<dbReference type="SUPFAM" id="SSF53383">
    <property type="entry name" value="PLP-dependent transferases"/>
    <property type="match status" value="1"/>
</dbReference>
<dbReference type="InterPro" id="IPR015421">
    <property type="entry name" value="PyrdxlP-dep_Trfase_major"/>
</dbReference>
<keyword evidence="3" id="KW-0808">Transferase</keyword>
<dbReference type="PANTHER" id="PTHR43586:SF15">
    <property type="entry name" value="BLR3095 PROTEIN"/>
    <property type="match status" value="1"/>
</dbReference>